<gene>
    <name evidence="4" type="ORF">CENDO_08020</name>
</gene>
<dbReference type="RefSeq" id="WP_136141555.1">
    <property type="nucleotide sequence ID" value="NZ_CP039247.1"/>
</dbReference>
<dbReference type="InterPro" id="IPR000086">
    <property type="entry name" value="NUDIX_hydrolase_dom"/>
</dbReference>
<dbReference type="PROSITE" id="PS00893">
    <property type="entry name" value="NUDIX_BOX"/>
    <property type="match status" value="1"/>
</dbReference>
<dbReference type="Gene3D" id="3.90.79.10">
    <property type="entry name" value="Nucleoside Triphosphate Pyrophosphohydrolase"/>
    <property type="match status" value="1"/>
</dbReference>
<name>A0A4V1CEQ0_9CORY</name>
<dbReference type="CDD" id="cd18879">
    <property type="entry name" value="NUDIX_Hydrolase"/>
    <property type="match status" value="1"/>
</dbReference>
<evidence type="ECO:0000256" key="2">
    <source>
        <dbReference type="ARBA" id="ARBA00022801"/>
    </source>
</evidence>
<comment type="cofactor">
    <cofactor evidence="1">
        <name>Mg(2+)</name>
        <dbReference type="ChEBI" id="CHEBI:18420"/>
    </cofactor>
</comment>
<evidence type="ECO:0000256" key="1">
    <source>
        <dbReference type="ARBA" id="ARBA00001946"/>
    </source>
</evidence>
<dbReference type="PROSITE" id="PS51462">
    <property type="entry name" value="NUDIX"/>
    <property type="match status" value="1"/>
</dbReference>
<dbReference type="PANTHER" id="PTHR43046">
    <property type="entry name" value="GDP-MANNOSE MANNOSYL HYDROLASE"/>
    <property type="match status" value="1"/>
</dbReference>
<dbReference type="PANTHER" id="PTHR43046:SF16">
    <property type="entry name" value="ADP-RIBOSE PYROPHOSPHATASE YJHB-RELATED"/>
    <property type="match status" value="1"/>
</dbReference>
<dbReference type="InterPro" id="IPR015797">
    <property type="entry name" value="NUDIX_hydrolase-like_dom_sf"/>
</dbReference>
<dbReference type="AlphaFoldDB" id="A0A4V1CEQ0"/>
<keyword evidence="2" id="KW-0378">Hydrolase</keyword>
<dbReference type="OrthoDB" id="9814308at2"/>
<dbReference type="KEGG" id="cee:CENDO_08020"/>
<protein>
    <submittedName>
        <fullName evidence="4">Dihydroneopterin triphosphate pyrophosphatase</fullName>
    </submittedName>
</protein>
<evidence type="ECO:0000313" key="4">
    <source>
        <dbReference type="EMBL" id="QCB28878.1"/>
    </source>
</evidence>
<dbReference type="EMBL" id="CP039247">
    <property type="protein sequence ID" value="QCB28878.1"/>
    <property type="molecule type" value="Genomic_DNA"/>
</dbReference>
<keyword evidence="5" id="KW-1185">Reference proteome</keyword>
<sequence>MATPDFILNLREKVGNQQLFLPTATAIILRPVPAGAPLWEVPSVLLARRADNGKWAPIAGIMEPGEEAAAAAVREVKEEVGLDAKAEALIGVGTVGPVTYSNGDECIFADTCIRLSVPDGAEPTVSDEENTDAGWFPISQLPQSVDRRTRLCIADAAAQMKHPQGFRPRMGYVKRV</sequence>
<dbReference type="Proteomes" id="UP000296352">
    <property type="component" value="Chromosome"/>
</dbReference>
<organism evidence="4 5">
    <name type="scientific">Corynebacterium endometrii</name>
    <dbReference type="NCBI Taxonomy" id="2488819"/>
    <lineage>
        <taxon>Bacteria</taxon>
        <taxon>Bacillati</taxon>
        <taxon>Actinomycetota</taxon>
        <taxon>Actinomycetes</taxon>
        <taxon>Mycobacteriales</taxon>
        <taxon>Corynebacteriaceae</taxon>
        <taxon>Corynebacterium</taxon>
    </lineage>
</organism>
<accession>A0A4V1CEQ0</accession>
<reference evidence="4 5" key="1">
    <citation type="submission" date="2019-04" db="EMBL/GenBank/DDBJ databases">
        <title>Corynebacterium endometrii sp. nov., isolated from the uterus of a cow with endometritis.</title>
        <authorList>
            <person name="Ballas P."/>
            <person name="Ruckert C."/>
            <person name="Wagener K."/>
            <person name="Drillich M."/>
            <person name="Kaempfer P."/>
            <person name="Busse H.-J."/>
            <person name="Ehling-Schulz M."/>
        </authorList>
    </citation>
    <scope>NUCLEOTIDE SEQUENCE [LARGE SCALE GENOMIC DNA]</scope>
    <source>
        <strain evidence="4 5">LMM-1653</strain>
    </source>
</reference>
<evidence type="ECO:0000313" key="5">
    <source>
        <dbReference type="Proteomes" id="UP000296352"/>
    </source>
</evidence>
<dbReference type="SUPFAM" id="SSF55811">
    <property type="entry name" value="Nudix"/>
    <property type="match status" value="1"/>
</dbReference>
<proteinExistence type="predicted"/>
<dbReference type="Pfam" id="PF00293">
    <property type="entry name" value="NUDIX"/>
    <property type="match status" value="1"/>
</dbReference>
<evidence type="ECO:0000259" key="3">
    <source>
        <dbReference type="PROSITE" id="PS51462"/>
    </source>
</evidence>
<dbReference type="GO" id="GO:0016787">
    <property type="term" value="F:hydrolase activity"/>
    <property type="evidence" value="ECO:0007669"/>
    <property type="project" value="UniProtKB-KW"/>
</dbReference>
<dbReference type="InterPro" id="IPR020084">
    <property type="entry name" value="NUDIX_hydrolase_CS"/>
</dbReference>
<feature type="domain" description="Nudix hydrolase" evidence="3">
    <location>
        <begin position="19"/>
        <end position="158"/>
    </location>
</feature>